<dbReference type="EMBL" id="AP025739">
    <property type="protein sequence ID" value="BDI29398.1"/>
    <property type="molecule type" value="Genomic_DNA"/>
</dbReference>
<evidence type="ECO:0000313" key="1">
    <source>
        <dbReference type="EMBL" id="BDI29398.1"/>
    </source>
</evidence>
<keyword evidence="2" id="KW-1185">Reference proteome</keyword>
<evidence type="ECO:0000313" key="2">
    <source>
        <dbReference type="Proteomes" id="UP000287394"/>
    </source>
</evidence>
<sequence length="67" mass="7357">MPREAGAAFLLWARAAHSGDWDFVLKAPLTAYSAIAVHMLQECPSYANYEAKRQSGLLSMMLKQQGG</sequence>
<dbReference type="RefSeq" id="WP_119322714.1">
    <property type="nucleotide sequence ID" value="NZ_AP025739.1"/>
</dbReference>
<protein>
    <submittedName>
        <fullName evidence="1">Uncharacterized protein</fullName>
    </submittedName>
</protein>
<name>A0A402CZJ0_9BACT</name>
<proteinExistence type="predicted"/>
<accession>A0A402CZJ0</accession>
<dbReference type="Proteomes" id="UP000287394">
    <property type="component" value="Chromosome"/>
</dbReference>
<organism evidence="1 2">
    <name type="scientific">Capsulimonas corticalis</name>
    <dbReference type="NCBI Taxonomy" id="2219043"/>
    <lineage>
        <taxon>Bacteria</taxon>
        <taxon>Bacillati</taxon>
        <taxon>Armatimonadota</taxon>
        <taxon>Armatimonadia</taxon>
        <taxon>Capsulimonadales</taxon>
        <taxon>Capsulimonadaceae</taxon>
        <taxon>Capsulimonas</taxon>
    </lineage>
</organism>
<dbReference type="AlphaFoldDB" id="A0A402CZJ0"/>
<dbReference type="KEGG" id="ccot:CCAX7_14490"/>
<reference evidence="1 2" key="1">
    <citation type="journal article" date="2019" name="Int. J. Syst. Evol. Microbiol.">
        <title>Capsulimonas corticalis gen. nov., sp. nov., an aerobic capsulated bacterium, of a novel bacterial order, Capsulimonadales ord. nov., of the class Armatimonadia of the phylum Armatimonadetes.</title>
        <authorList>
            <person name="Li J."/>
            <person name="Kudo C."/>
            <person name="Tonouchi A."/>
        </authorList>
    </citation>
    <scope>NUCLEOTIDE SEQUENCE [LARGE SCALE GENOMIC DNA]</scope>
    <source>
        <strain evidence="1 2">AX-7</strain>
    </source>
</reference>
<gene>
    <name evidence="1" type="ORF">CCAX7_14490</name>
</gene>